<proteinExistence type="predicted"/>
<evidence type="ECO:0000313" key="1">
    <source>
        <dbReference type="EMBL" id="QHT88038.1"/>
    </source>
</evidence>
<name>A0A6C0I4U8_9ZZZZ</name>
<sequence>MDNSIICNLCDTKLTYKRDLSKHQITVRCKSIYKIIYQFKVY</sequence>
<dbReference type="EMBL" id="MN740108">
    <property type="protein sequence ID" value="QHT88038.1"/>
    <property type="molecule type" value="Genomic_DNA"/>
</dbReference>
<protein>
    <recommendedName>
        <fullName evidence="2">C2H2-type domain-containing protein</fullName>
    </recommendedName>
</protein>
<evidence type="ECO:0008006" key="2">
    <source>
        <dbReference type="Google" id="ProtNLM"/>
    </source>
</evidence>
<dbReference type="AlphaFoldDB" id="A0A6C0I4U8"/>
<reference evidence="1" key="1">
    <citation type="journal article" date="2020" name="Nature">
        <title>Giant virus diversity and host interactions through global metagenomics.</title>
        <authorList>
            <person name="Schulz F."/>
            <person name="Roux S."/>
            <person name="Paez-Espino D."/>
            <person name="Jungbluth S."/>
            <person name="Walsh D.A."/>
            <person name="Denef V.J."/>
            <person name="McMahon K.D."/>
            <person name="Konstantinidis K.T."/>
            <person name="Eloe-Fadrosh E.A."/>
            <person name="Kyrpides N.C."/>
            <person name="Woyke T."/>
        </authorList>
    </citation>
    <scope>NUCLEOTIDE SEQUENCE</scope>
    <source>
        <strain evidence="1">GVMAG-M-3300023184-24</strain>
    </source>
</reference>
<accession>A0A6C0I4U8</accession>
<organism evidence="1">
    <name type="scientific">viral metagenome</name>
    <dbReference type="NCBI Taxonomy" id="1070528"/>
    <lineage>
        <taxon>unclassified sequences</taxon>
        <taxon>metagenomes</taxon>
        <taxon>organismal metagenomes</taxon>
    </lineage>
</organism>